<keyword evidence="4" id="KW-1185">Reference proteome</keyword>
<keyword evidence="1" id="KW-1133">Transmembrane helix</keyword>
<evidence type="ECO:0000313" key="3">
    <source>
        <dbReference type="EMBL" id="TCL12193.1"/>
    </source>
</evidence>
<name>A0A285F910_9EURY</name>
<reference evidence="4" key="1">
    <citation type="submission" date="2017-09" db="EMBL/GenBank/DDBJ databases">
        <authorList>
            <person name="Varghese N."/>
            <person name="Submissions S."/>
        </authorList>
    </citation>
    <scope>NUCLEOTIDE SEQUENCE [LARGE SCALE GENOMIC DNA]</scope>
    <source>
        <strain evidence="4">WG-1MB</strain>
    </source>
</reference>
<feature type="transmembrane region" description="Helical" evidence="1">
    <location>
        <begin position="112"/>
        <end position="135"/>
    </location>
</feature>
<accession>A0A285F910</accession>
<dbReference type="EMBL" id="SMMS01000001">
    <property type="protein sequence ID" value="TCL12193.1"/>
    <property type="molecule type" value="Genomic_DNA"/>
</dbReference>
<proteinExistence type="predicted"/>
<dbReference type="Proteomes" id="UP000295404">
    <property type="component" value="Unassembled WGS sequence"/>
</dbReference>
<evidence type="ECO:0000256" key="1">
    <source>
        <dbReference type="SAM" id="Phobius"/>
    </source>
</evidence>
<evidence type="ECO:0000313" key="5">
    <source>
        <dbReference type="Proteomes" id="UP000295404"/>
    </source>
</evidence>
<dbReference type="AlphaFoldDB" id="A0A285F910"/>
<sequence length="205" mass="22942">MKRKHGLPTSSIDRIKEEPWEASLLFMGWIWLGWSVLGMTLVNMYLPEPIIDIYHLIVGVIYILPMSLIVFKVFKSRNVAGLPLIVCSCVIAFLAIISHSKLNLGVENEFNFLQGIAFMLLTLLLVAMPVSFYIYARSIGCNNTRNLKIILFFSAINGLVLVGNELIDPRGINSELIAVLMLSFLFVMGPMLGGLYIWEAISKSS</sequence>
<evidence type="ECO:0000313" key="4">
    <source>
        <dbReference type="Proteomes" id="UP000217726"/>
    </source>
</evidence>
<reference evidence="2" key="2">
    <citation type="submission" date="2017-09" db="EMBL/GenBank/DDBJ databases">
        <authorList>
            <person name="Ehlers B."/>
            <person name="Leendertz F.H."/>
        </authorList>
    </citation>
    <scope>NUCLEOTIDE SEQUENCE [LARGE SCALE GENOMIC DNA]</scope>
    <source>
        <strain evidence="2">WG-1MB</strain>
    </source>
</reference>
<reference evidence="3 5" key="3">
    <citation type="submission" date="2019-03" db="EMBL/GenBank/DDBJ databases">
        <title>Subsurface microbial communities from deep shales in Ohio and West Virginia, USA.</title>
        <authorList>
            <person name="Wrighton K."/>
        </authorList>
    </citation>
    <scope>NUCLEOTIDE SEQUENCE [LARGE SCALE GENOMIC DNA]</scope>
    <source>
        <strain evidence="3 5">WG1_MB</strain>
    </source>
</reference>
<feature type="transmembrane region" description="Helical" evidence="1">
    <location>
        <begin position="176"/>
        <end position="198"/>
    </location>
</feature>
<dbReference type="Proteomes" id="UP000217726">
    <property type="component" value="Unassembled WGS sequence"/>
</dbReference>
<feature type="transmembrane region" description="Helical" evidence="1">
    <location>
        <begin position="53"/>
        <end position="74"/>
    </location>
</feature>
<feature type="transmembrane region" description="Helical" evidence="1">
    <location>
        <begin position="81"/>
        <end position="100"/>
    </location>
</feature>
<evidence type="ECO:0000313" key="2">
    <source>
        <dbReference type="EMBL" id="SNY07762.1"/>
    </source>
</evidence>
<keyword evidence="1" id="KW-0812">Transmembrane</keyword>
<feature type="transmembrane region" description="Helical" evidence="1">
    <location>
        <begin position="20"/>
        <end position="41"/>
    </location>
</feature>
<dbReference type="EMBL" id="OBDR01000003">
    <property type="protein sequence ID" value="SNY07762.1"/>
    <property type="molecule type" value="Genomic_DNA"/>
</dbReference>
<gene>
    <name evidence="3" type="ORF">C7960_1421</name>
    <name evidence="2" type="ORF">SAMN06295989_103214</name>
</gene>
<organism evidence="2 4">
    <name type="scientific">Methanohalophilus euhalobius</name>
    <dbReference type="NCBI Taxonomy" id="51203"/>
    <lineage>
        <taxon>Archaea</taxon>
        <taxon>Methanobacteriati</taxon>
        <taxon>Methanobacteriota</taxon>
        <taxon>Stenosarchaea group</taxon>
        <taxon>Methanomicrobia</taxon>
        <taxon>Methanosarcinales</taxon>
        <taxon>Methanosarcinaceae</taxon>
        <taxon>Methanohalophilus</taxon>
    </lineage>
</organism>
<protein>
    <submittedName>
        <fullName evidence="2">Uncharacterized protein</fullName>
    </submittedName>
</protein>
<feature type="transmembrane region" description="Helical" evidence="1">
    <location>
        <begin position="147"/>
        <end position="164"/>
    </location>
</feature>
<keyword evidence="1" id="KW-0472">Membrane</keyword>